<feature type="binding site" evidence="10">
    <location>
        <position position="128"/>
    </location>
    <ligand>
        <name>Fe cation</name>
        <dbReference type="ChEBI" id="CHEBI:24875"/>
        <label>1</label>
    </ligand>
</feature>
<keyword evidence="5" id="KW-0560">Oxidoreductase</keyword>
<feature type="binding site" evidence="10">
    <location>
        <position position="131"/>
    </location>
    <ligand>
        <name>Fe cation</name>
        <dbReference type="ChEBI" id="CHEBI:24875"/>
        <label>2</label>
    </ligand>
</feature>
<dbReference type="GO" id="GO:0008199">
    <property type="term" value="F:ferric iron binding"/>
    <property type="evidence" value="ECO:0007669"/>
    <property type="project" value="InterPro"/>
</dbReference>
<evidence type="ECO:0000256" key="6">
    <source>
        <dbReference type="ARBA" id="ARBA00023004"/>
    </source>
</evidence>
<dbReference type="InterPro" id="IPR012347">
    <property type="entry name" value="Ferritin-like"/>
</dbReference>
<dbReference type="GO" id="GO:0006826">
    <property type="term" value="P:iron ion transport"/>
    <property type="evidence" value="ECO:0007669"/>
    <property type="project" value="UniProtKB-KW"/>
</dbReference>
<feature type="binding site" evidence="10">
    <location>
        <position position="51"/>
    </location>
    <ligand>
        <name>Fe cation</name>
        <dbReference type="ChEBI" id="CHEBI:24875"/>
        <label>1</label>
    </ligand>
</feature>
<keyword evidence="14" id="KW-1185">Reference proteome</keyword>
<dbReference type="PROSITE" id="PS00549">
    <property type="entry name" value="BACTERIOFERRITIN"/>
    <property type="match status" value="1"/>
</dbReference>
<sequence>MKGNQKIIDSLNELLIGELTAMDQYFIHSRMYQDWGLDKLYERIDHEFDDEKGHASRLIERILFLEGIPDLSKREGLKIGKDVPEMLENDLLLEYSVDSALKDAIKQAEDAQDYQTREILEVMLADTEEDHAYWLEKQLGLIKKIGLPNYLQSQMG</sequence>
<dbReference type="GO" id="GO:0004322">
    <property type="term" value="F:ferroxidase activity"/>
    <property type="evidence" value="ECO:0007669"/>
    <property type="project" value="UniProtKB-EC"/>
</dbReference>
<dbReference type="Proteomes" id="UP000011134">
    <property type="component" value="Unassembled WGS sequence"/>
</dbReference>
<dbReference type="PANTHER" id="PTHR30295:SF9">
    <property type="entry name" value="BACTERIOFERRITIN"/>
    <property type="match status" value="1"/>
</dbReference>
<dbReference type="PIRSF" id="PIRSF002560">
    <property type="entry name" value="Bacterioferritin"/>
    <property type="match status" value="1"/>
</dbReference>
<evidence type="ECO:0000259" key="12">
    <source>
        <dbReference type="PROSITE" id="PS50905"/>
    </source>
</evidence>
<dbReference type="OrthoDB" id="9800505at2"/>
<dbReference type="EC" id="1.16.3.1" evidence="9"/>
<dbReference type="InterPro" id="IPR009078">
    <property type="entry name" value="Ferritin-like_SF"/>
</dbReference>
<dbReference type="PATRIC" id="fig|1056511.3.peg.3769"/>
<feature type="binding site" evidence="10">
    <location>
        <position position="51"/>
    </location>
    <ligand>
        <name>Fe cation</name>
        <dbReference type="ChEBI" id="CHEBI:24875"/>
        <label>2</label>
    </ligand>
</feature>
<evidence type="ECO:0000313" key="14">
    <source>
        <dbReference type="Proteomes" id="UP000011134"/>
    </source>
</evidence>
<keyword evidence="2 9" id="KW-0409">Iron storage</keyword>
<dbReference type="NCBIfam" id="TIGR00754">
    <property type="entry name" value="bfr"/>
    <property type="match status" value="1"/>
</dbReference>
<evidence type="ECO:0000256" key="9">
    <source>
        <dbReference type="PIRNR" id="PIRNR002560"/>
    </source>
</evidence>
<dbReference type="EMBL" id="AMZO01000030">
    <property type="protein sequence ID" value="ELR64264.1"/>
    <property type="molecule type" value="Genomic_DNA"/>
</dbReference>
<feature type="binding site" evidence="10">
    <location>
        <position position="46"/>
    </location>
    <ligand>
        <name>Fe cation</name>
        <dbReference type="ChEBI" id="CHEBI:24875"/>
        <label>3</label>
    </ligand>
</feature>
<dbReference type="GO" id="GO:0020037">
    <property type="term" value="F:heme binding"/>
    <property type="evidence" value="ECO:0007669"/>
    <property type="project" value="TreeGrafter"/>
</dbReference>
<evidence type="ECO:0000256" key="11">
    <source>
        <dbReference type="RuleBase" id="RU000623"/>
    </source>
</evidence>
<dbReference type="InterPro" id="IPR009040">
    <property type="entry name" value="Ferritin-like_diiron"/>
</dbReference>
<keyword evidence="3" id="KW-0813">Transport</keyword>
<dbReference type="PANTHER" id="PTHR30295">
    <property type="entry name" value="BACTERIOFERRITIN"/>
    <property type="match status" value="1"/>
</dbReference>
<dbReference type="GO" id="GO:0006879">
    <property type="term" value="P:intracellular iron ion homeostasis"/>
    <property type="evidence" value="ECO:0007669"/>
    <property type="project" value="UniProtKB-KW"/>
</dbReference>
<evidence type="ECO:0000256" key="2">
    <source>
        <dbReference type="ARBA" id="ARBA00022434"/>
    </source>
</evidence>
<gene>
    <name evidence="13" type="ORF">C942_02846</name>
</gene>
<dbReference type="GO" id="GO:0005829">
    <property type="term" value="C:cytosol"/>
    <property type="evidence" value="ECO:0007669"/>
    <property type="project" value="TreeGrafter"/>
</dbReference>
<dbReference type="PROSITE" id="PS50905">
    <property type="entry name" value="FERRITIN_LIKE"/>
    <property type="match status" value="1"/>
</dbReference>
<feature type="domain" description="Ferritin-like diiron" evidence="12">
    <location>
        <begin position="1"/>
        <end position="146"/>
    </location>
</feature>
<evidence type="ECO:0000256" key="5">
    <source>
        <dbReference type="ARBA" id="ARBA00023002"/>
    </source>
</evidence>
<keyword evidence="6 9" id="KW-0408">Iron</keyword>
<organism evidence="13 14">
    <name type="scientific">Photobacterium marinum</name>
    <dbReference type="NCBI Taxonomy" id="1056511"/>
    <lineage>
        <taxon>Bacteria</taxon>
        <taxon>Pseudomonadati</taxon>
        <taxon>Pseudomonadota</taxon>
        <taxon>Gammaproteobacteria</taxon>
        <taxon>Vibrionales</taxon>
        <taxon>Vibrionaceae</taxon>
        <taxon>Photobacterium</taxon>
    </lineage>
</organism>
<accession>L8J9S6</accession>
<feature type="binding site" evidence="10">
    <location>
        <position position="18"/>
    </location>
    <ligand>
        <name>Fe cation</name>
        <dbReference type="ChEBI" id="CHEBI:24875"/>
        <label>1</label>
    </ligand>
</feature>
<dbReference type="RefSeq" id="WP_007468543.1">
    <property type="nucleotide sequence ID" value="NZ_AMZO01000030.1"/>
</dbReference>
<evidence type="ECO:0000313" key="13">
    <source>
        <dbReference type="EMBL" id="ELR64264.1"/>
    </source>
</evidence>
<keyword evidence="4" id="KW-0410">Iron transport</keyword>
<evidence type="ECO:0000256" key="10">
    <source>
        <dbReference type="PIRSR" id="PIRSR002560-1"/>
    </source>
</evidence>
<dbReference type="Gene3D" id="1.20.1260.10">
    <property type="match status" value="1"/>
</dbReference>
<comment type="catalytic activity">
    <reaction evidence="8">
        <text>Fe(2+)(in) = Fe(2+)(out)</text>
        <dbReference type="Rhea" id="RHEA:28486"/>
        <dbReference type="ChEBI" id="CHEBI:29033"/>
    </reaction>
</comment>
<evidence type="ECO:0000256" key="7">
    <source>
        <dbReference type="ARBA" id="ARBA00023065"/>
    </source>
</evidence>
<reference evidence="13 14" key="1">
    <citation type="submission" date="2012-12" db="EMBL/GenBank/DDBJ databases">
        <title>Genome Assembly of Photobacterium sp. AK15.</title>
        <authorList>
            <person name="Khatri I."/>
            <person name="Vaidya B."/>
            <person name="Srinivas T.N.R."/>
            <person name="Subramanian S."/>
            <person name="Pinnaka A."/>
        </authorList>
    </citation>
    <scope>NUCLEOTIDE SEQUENCE [LARGE SCALE GENOMIC DNA]</scope>
    <source>
        <strain evidence="13 14">AK15</strain>
    </source>
</reference>
<comment type="similarity">
    <text evidence="1 9 11">Belongs to the bacterioferritin family.</text>
</comment>
<dbReference type="InterPro" id="IPR008331">
    <property type="entry name" value="Ferritin_DPS_dom"/>
</dbReference>
<evidence type="ECO:0000256" key="4">
    <source>
        <dbReference type="ARBA" id="ARBA00022496"/>
    </source>
</evidence>
<dbReference type="Pfam" id="PF00210">
    <property type="entry name" value="Ferritin"/>
    <property type="match status" value="1"/>
</dbReference>
<dbReference type="CDD" id="cd00907">
    <property type="entry name" value="Bacterioferritin"/>
    <property type="match status" value="1"/>
</dbReference>
<evidence type="ECO:0000256" key="1">
    <source>
        <dbReference type="ARBA" id="ARBA00008093"/>
    </source>
</evidence>
<dbReference type="SUPFAM" id="SSF47240">
    <property type="entry name" value="Ferritin-like"/>
    <property type="match status" value="1"/>
</dbReference>
<evidence type="ECO:0000256" key="8">
    <source>
        <dbReference type="ARBA" id="ARBA00036243"/>
    </source>
</evidence>
<comment type="function">
    <text evidence="9">Iron-storage protein, whose ferroxidase center binds Fe(2+), oxidizes it using dioxygen to Fe(3+), and participates in the subsequent Fe(3+) oxide mineral core formation within the central cavity of the BFR protein shell.</text>
</comment>
<dbReference type="AlphaFoldDB" id="L8J9S6"/>
<dbReference type="InterPro" id="IPR002024">
    <property type="entry name" value="Bacterioferritin"/>
</dbReference>
<proteinExistence type="inferred from homology"/>
<feature type="binding site" evidence="10">
    <location>
        <position position="128"/>
    </location>
    <ligand>
        <name>Fe cation</name>
        <dbReference type="ChEBI" id="CHEBI:24875"/>
        <label>2</label>
    </ligand>
</feature>
<feature type="binding site" evidence="10">
    <location>
        <position position="94"/>
    </location>
    <ligand>
        <name>Fe cation</name>
        <dbReference type="ChEBI" id="CHEBI:24875"/>
        <label>2</label>
    </ligand>
</feature>
<keyword evidence="9 10" id="KW-0479">Metal-binding</keyword>
<protein>
    <recommendedName>
        <fullName evidence="9 11">Bacterioferritin</fullName>
        <ecNumber evidence="9">1.16.3.1</ecNumber>
    </recommendedName>
</protein>
<keyword evidence="7" id="KW-0406">Ion transport</keyword>
<name>L8J9S6_9GAMM</name>
<dbReference type="PRINTS" id="PR00601">
    <property type="entry name" value="BACFERRITIN"/>
</dbReference>
<comment type="caution">
    <text evidence="13">The sequence shown here is derived from an EMBL/GenBank/DDBJ whole genome shotgun (WGS) entry which is preliminary data.</text>
</comment>
<evidence type="ECO:0000256" key="3">
    <source>
        <dbReference type="ARBA" id="ARBA00022448"/>
    </source>
</evidence>
<feature type="binding site" evidence="10">
    <location>
        <position position="50"/>
    </location>
    <ligand>
        <name>Fe cation</name>
        <dbReference type="ChEBI" id="CHEBI:24875"/>
        <label>3</label>
    </ligand>
</feature>
<keyword evidence="11" id="KW-0349">Heme</keyword>
<comment type="catalytic activity">
    <reaction evidence="9">
        <text>4 Fe(2+) + O2 + 4 H(+) = 4 Fe(3+) + 2 H2O</text>
        <dbReference type="Rhea" id="RHEA:11148"/>
        <dbReference type="ChEBI" id="CHEBI:15377"/>
        <dbReference type="ChEBI" id="CHEBI:15378"/>
        <dbReference type="ChEBI" id="CHEBI:15379"/>
        <dbReference type="ChEBI" id="CHEBI:29033"/>
        <dbReference type="ChEBI" id="CHEBI:29034"/>
        <dbReference type="EC" id="1.16.3.1"/>
    </reaction>
</comment>
<feature type="binding site" evidence="10">
    <location>
        <position position="54"/>
    </location>
    <ligand>
        <name>Fe cation</name>
        <dbReference type="ChEBI" id="CHEBI:24875"/>
        <label>1</label>
    </ligand>
</feature>